<dbReference type="OrthoDB" id="2453442at2"/>
<proteinExistence type="predicted"/>
<organism evidence="2 3">
    <name type="scientific">Psychrobacillus vulpis</name>
    <dbReference type="NCBI Taxonomy" id="2325572"/>
    <lineage>
        <taxon>Bacteria</taxon>
        <taxon>Bacillati</taxon>
        <taxon>Bacillota</taxon>
        <taxon>Bacilli</taxon>
        <taxon>Bacillales</taxon>
        <taxon>Bacillaceae</taxon>
        <taxon>Psychrobacillus</taxon>
    </lineage>
</organism>
<accession>A0A544TQ24</accession>
<keyword evidence="1" id="KW-0472">Membrane</keyword>
<evidence type="ECO:0000313" key="2">
    <source>
        <dbReference type="EMBL" id="TQR19557.1"/>
    </source>
</evidence>
<protein>
    <submittedName>
        <fullName evidence="2">Type II secretion system protein</fullName>
    </submittedName>
</protein>
<feature type="transmembrane region" description="Helical" evidence="1">
    <location>
        <begin position="12"/>
        <end position="35"/>
    </location>
</feature>
<sequence length="105" mass="12186">MKNSYGFSWPESIVSLTVIFLIATTLLPLLSNMTIQLEEKKRKYHSSIVIHEAIKMYLIDNTQRGTMQIEKLEYSFAIDSEQICVHYEGMREEKSNCLTISYVSD</sequence>
<gene>
    <name evidence="2" type="ORF">FG384_11535</name>
</gene>
<reference evidence="2 3" key="1">
    <citation type="submission" date="2019-06" db="EMBL/GenBank/DDBJ databases">
        <title>Psychrobacillus vulpis sp. nov., a new species isolated from feces of a red fox that inhabits in The Tablas de Daimiel Natural Park, Albacete, Spain.</title>
        <authorList>
            <person name="Rodriguez M."/>
            <person name="Reina J.C."/>
            <person name="Bejar V."/>
            <person name="Llamas I."/>
        </authorList>
    </citation>
    <scope>NUCLEOTIDE SEQUENCE [LARGE SCALE GENOMIC DNA]</scope>
    <source>
        <strain evidence="2 3">Z8</strain>
    </source>
</reference>
<dbReference type="AlphaFoldDB" id="A0A544TQ24"/>
<keyword evidence="1" id="KW-0812">Transmembrane</keyword>
<keyword evidence="3" id="KW-1185">Reference proteome</keyword>
<dbReference type="Proteomes" id="UP000316626">
    <property type="component" value="Unassembled WGS sequence"/>
</dbReference>
<comment type="caution">
    <text evidence="2">The sequence shown here is derived from an EMBL/GenBank/DDBJ whole genome shotgun (WGS) entry which is preliminary data.</text>
</comment>
<evidence type="ECO:0000256" key="1">
    <source>
        <dbReference type="SAM" id="Phobius"/>
    </source>
</evidence>
<dbReference type="EMBL" id="VDGI01000012">
    <property type="protein sequence ID" value="TQR19557.1"/>
    <property type="molecule type" value="Genomic_DNA"/>
</dbReference>
<name>A0A544TQ24_9BACI</name>
<evidence type="ECO:0000313" key="3">
    <source>
        <dbReference type="Proteomes" id="UP000316626"/>
    </source>
</evidence>
<dbReference type="RefSeq" id="WP_142642751.1">
    <property type="nucleotide sequence ID" value="NZ_VDGI01000012.1"/>
</dbReference>
<keyword evidence="1" id="KW-1133">Transmembrane helix</keyword>